<dbReference type="NCBIfam" id="NF005678">
    <property type="entry name" value="PRK07473.1"/>
    <property type="match status" value="1"/>
</dbReference>
<accession>A0A086Y4Z0</accession>
<comment type="cofactor">
    <cofactor evidence="1">
        <name>Zn(2+)</name>
        <dbReference type="ChEBI" id="CHEBI:29105"/>
    </cofactor>
</comment>
<evidence type="ECO:0000256" key="1">
    <source>
        <dbReference type="ARBA" id="ARBA00001947"/>
    </source>
</evidence>
<keyword evidence="4" id="KW-0862">Zinc</keyword>
<dbReference type="InterPro" id="IPR017150">
    <property type="entry name" value="Pept_M20_glutamate_carboxypep"/>
</dbReference>
<dbReference type="InterPro" id="IPR001261">
    <property type="entry name" value="ArgE/DapE_CS"/>
</dbReference>
<keyword evidence="5" id="KW-0121">Carboxypeptidase</keyword>
<evidence type="ECO:0000256" key="4">
    <source>
        <dbReference type="ARBA" id="ARBA00022833"/>
    </source>
</evidence>
<dbReference type="SUPFAM" id="SSF53187">
    <property type="entry name" value="Zn-dependent exopeptidases"/>
    <property type="match status" value="1"/>
</dbReference>
<dbReference type="eggNOG" id="COG0624">
    <property type="taxonomic scope" value="Bacteria"/>
</dbReference>
<dbReference type="STRING" id="195105.CN97_16895"/>
<dbReference type="EMBL" id="JGYG01000006">
    <property type="protein sequence ID" value="KFI29340.1"/>
    <property type="molecule type" value="Genomic_DNA"/>
</dbReference>
<name>A0A086Y4Z0_9RHOB</name>
<dbReference type="PANTHER" id="PTHR43808">
    <property type="entry name" value="ACETYLORNITHINE DEACETYLASE"/>
    <property type="match status" value="1"/>
</dbReference>
<dbReference type="GO" id="GO:0046872">
    <property type="term" value="F:metal ion binding"/>
    <property type="evidence" value="ECO:0007669"/>
    <property type="project" value="UniProtKB-KW"/>
</dbReference>
<dbReference type="OrthoDB" id="9776600at2"/>
<keyword evidence="6" id="KW-1185">Reference proteome</keyword>
<comment type="caution">
    <text evidence="5">The sequence shown here is derived from an EMBL/GenBank/DDBJ whole genome shotgun (WGS) entry which is preliminary data.</text>
</comment>
<dbReference type="InterPro" id="IPR050072">
    <property type="entry name" value="Peptidase_M20A"/>
</dbReference>
<dbReference type="Pfam" id="PF01546">
    <property type="entry name" value="Peptidase_M20"/>
    <property type="match status" value="1"/>
</dbReference>
<dbReference type="Proteomes" id="UP000028826">
    <property type="component" value="Unassembled WGS sequence"/>
</dbReference>
<dbReference type="SUPFAM" id="SSF55031">
    <property type="entry name" value="Bacterial exopeptidase dimerisation domain"/>
    <property type="match status" value="1"/>
</dbReference>
<dbReference type="GO" id="GO:0004180">
    <property type="term" value="F:carboxypeptidase activity"/>
    <property type="evidence" value="ECO:0007669"/>
    <property type="project" value="UniProtKB-KW"/>
</dbReference>
<dbReference type="Gene3D" id="3.30.70.360">
    <property type="match status" value="1"/>
</dbReference>
<protein>
    <submittedName>
        <fullName evidence="5">Carboxypeptidase</fullName>
        <ecNumber evidence="5">3.4.17.11</ecNumber>
    </submittedName>
</protein>
<keyword evidence="2" id="KW-0479">Metal-binding</keyword>
<dbReference type="Pfam" id="PF07687">
    <property type="entry name" value="M20_dimer"/>
    <property type="match status" value="1"/>
</dbReference>
<keyword evidence="5" id="KW-0645">Protease</keyword>
<dbReference type="InterPro" id="IPR002933">
    <property type="entry name" value="Peptidase_M20"/>
</dbReference>
<evidence type="ECO:0000256" key="3">
    <source>
        <dbReference type="ARBA" id="ARBA00022801"/>
    </source>
</evidence>
<evidence type="ECO:0000313" key="5">
    <source>
        <dbReference type="EMBL" id="KFI29340.1"/>
    </source>
</evidence>
<keyword evidence="3 5" id="KW-0378">Hydrolase</keyword>
<dbReference type="AlphaFoldDB" id="A0A086Y4Z0"/>
<dbReference type="PROSITE" id="PS00758">
    <property type="entry name" value="ARGE_DAPE_CPG2_1"/>
    <property type="match status" value="1"/>
</dbReference>
<dbReference type="RefSeq" id="WP_051911144.1">
    <property type="nucleotide sequence ID" value="NZ_CAMIFG010000037.1"/>
</dbReference>
<sequence length="385" mass="41336">MALDRAKPASFLDLAFDSEDMIRRLRPWIETESPTFDAEAVARMVDVVAYDAAAAGASLEVIPGRMGCGPSLRAKFPHADQGKPGILVSGHLDTVHPVGTLAQNPWRREEGRIYGPGIQDMKGGNFVALEAMRQIMRAGLHTPLPVTFLLTPDEEIGTPATRDLIEQEALMNKYVIVPEPAHKDNGCVIGRYAIARFNLETRGVPSHAGWALKDGRSAIALMARKLLEVEAMTTEDCTFSVGVIHAGQWVNCVSSTCFAEALSMAKTDADLEAGVAKMLGLSTSVNDVEFIVTRGVTRPVWKPGQPQDMALFDVAKGIAGRIGFELTHEPSGGGSDGNFTGALGIPTIDSTGVRGAGLHTLNEHILEDSLVERAKFHAGLFLELT</sequence>
<dbReference type="InterPro" id="IPR011650">
    <property type="entry name" value="Peptidase_M20_dimer"/>
</dbReference>
<evidence type="ECO:0000256" key="2">
    <source>
        <dbReference type="ARBA" id="ARBA00022723"/>
    </source>
</evidence>
<evidence type="ECO:0000313" key="6">
    <source>
        <dbReference type="Proteomes" id="UP000028826"/>
    </source>
</evidence>
<dbReference type="InterPro" id="IPR036264">
    <property type="entry name" value="Bact_exopeptidase_dim_dom"/>
</dbReference>
<proteinExistence type="predicted"/>
<organism evidence="5 6">
    <name type="scientific">Haematobacter massiliensis</name>
    <dbReference type="NCBI Taxonomy" id="195105"/>
    <lineage>
        <taxon>Bacteria</taxon>
        <taxon>Pseudomonadati</taxon>
        <taxon>Pseudomonadota</taxon>
        <taxon>Alphaproteobacteria</taxon>
        <taxon>Rhodobacterales</taxon>
        <taxon>Paracoccaceae</taxon>
        <taxon>Haematobacter</taxon>
    </lineage>
</organism>
<dbReference type="EC" id="3.4.17.11" evidence="5"/>
<gene>
    <name evidence="5" type="ORF">CN97_16895</name>
</gene>
<reference evidence="5 6" key="1">
    <citation type="submission" date="2014-03" db="EMBL/GenBank/DDBJ databases">
        <title>Genome of Haematobacter massiliensis CCUG 47968.</title>
        <authorList>
            <person name="Wang D."/>
            <person name="Wang G."/>
        </authorList>
    </citation>
    <scope>NUCLEOTIDE SEQUENCE [LARGE SCALE GENOMIC DNA]</scope>
    <source>
        <strain evidence="5 6">CCUG 47968</strain>
    </source>
</reference>
<dbReference type="CDD" id="cd03885">
    <property type="entry name" value="M20_CPDG2"/>
    <property type="match status" value="1"/>
</dbReference>
<dbReference type="PANTHER" id="PTHR43808:SF9">
    <property type="entry name" value="BLL0789 PROTEIN"/>
    <property type="match status" value="1"/>
</dbReference>
<dbReference type="PIRSF" id="PIRSF037238">
    <property type="entry name" value="Carboxypeptidase_G2"/>
    <property type="match status" value="1"/>
</dbReference>
<dbReference type="Gene3D" id="3.40.630.10">
    <property type="entry name" value="Zn peptidases"/>
    <property type="match status" value="1"/>
</dbReference>